<keyword evidence="1" id="KW-0677">Repeat</keyword>
<dbReference type="InterPro" id="IPR046848">
    <property type="entry name" value="E_motif"/>
</dbReference>
<dbReference type="Gene3D" id="1.25.40.10">
    <property type="entry name" value="Tetratricopeptide repeat domain"/>
    <property type="match status" value="2"/>
</dbReference>
<feature type="repeat" description="PPR" evidence="3">
    <location>
        <begin position="98"/>
        <end position="132"/>
    </location>
</feature>
<dbReference type="Pfam" id="PF13041">
    <property type="entry name" value="PPR_2"/>
    <property type="match status" value="1"/>
</dbReference>
<keyword evidence="2" id="KW-0809">Transit peptide</keyword>
<dbReference type="FunFam" id="1.25.40.10:FF:001370">
    <property type="entry name" value="Pentatricopeptide repeat-containing protein"/>
    <property type="match status" value="1"/>
</dbReference>
<accession>A0A199W4S3</accession>
<evidence type="ECO:0000256" key="1">
    <source>
        <dbReference type="ARBA" id="ARBA00022737"/>
    </source>
</evidence>
<dbReference type="GO" id="GO:0009451">
    <property type="term" value="P:RNA modification"/>
    <property type="evidence" value="ECO:0007669"/>
    <property type="project" value="InterPro"/>
</dbReference>
<dbReference type="PROSITE" id="PS51375">
    <property type="entry name" value="PPR"/>
    <property type="match status" value="3"/>
</dbReference>
<comment type="caution">
    <text evidence="4">The sequence shown here is derived from an EMBL/GenBank/DDBJ whole genome shotgun (WGS) entry which is preliminary data.</text>
</comment>
<organism evidence="4 5">
    <name type="scientific">Ananas comosus</name>
    <name type="common">Pineapple</name>
    <name type="synonym">Ananas ananas</name>
    <dbReference type="NCBI Taxonomy" id="4615"/>
    <lineage>
        <taxon>Eukaryota</taxon>
        <taxon>Viridiplantae</taxon>
        <taxon>Streptophyta</taxon>
        <taxon>Embryophyta</taxon>
        <taxon>Tracheophyta</taxon>
        <taxon>Spermatophyta</taxon>
        <taxon>Magnoliopsida</taxon>
        <taxon>Liliopsida</taxon>
        <taxon>Poales</taxon>
        <taxon>Bromeliaceae</taxon>
        <taxon>Bromelioideae</taxon>
        <taxon>Ananas</taxon>
    </lineage>
</organism>
<dbReference type="Proteomes" id="UP000092600">
    <property type="component" value="Unassembled WGS sequence"/>
</dbReference>
<feature type="repeat" description="PPR" evidence="3">
    <location>
        <begin position="302"/>
        <end position="336"/>
    </location>
</feature>
<dbReference type="Pfam" id="PF01535">
    <property type="entry name" value="PPR"/>
    <property type="match status" value="5"/>
</dbReference>
<evidence type="ECO:0000313" key="5">
    <source>
        <dbReference type="Proteomes" id="UP000092600"/>
    </source>
</evidence>
<gene>
    <name evidence="4" type="ORF">ACMD2_16699</name>
</gene>
<feature type="repeat" description="PPR" evidence="3">
    <location>
        <begin position="271"/>
        <end position="301"/>
    </location>
</feature>
<evidence type="ECO:0000313" key="4">
    <source>
        <dbReference type="EMBL" id="OAY84314.1"/>
    </source>
</evidence>
<proteinExistence type="predicted"/>
<dbReference type="PANTHER" id="PTHR47926:SF400">
    <property type="entry name" value="PENTACOTRIPEPTIDE-REPEAT REGION OF PRORP DOMAIN-CONTAINING PROTEIN"/>
    <property type="match status" value="1"/>
</dbReference>
<dbReference type="EMBL" id="LSRQ01000231">
    <property type="protein sequence ID" value="OAY84314.1"/>
    <property type="molecule type" value="Genomic_DNA"/>
</dbReference>
<name>A0A199W4S3_ANACO</name>
<dbReference type="NCBIfam" id="TIGR00756">
    <property type="entry name" value="PPR"/>
    <property type="match status" value="4"/>
</dbReference>
<dbReference type="GO" id="GO:0003723">
    <property type="term" value="F:RNA binding"/>
    <property type="evidence" value="ECO:0007669"/>
    <property type="project" value="InterPro"/>
</dbReference>
<reference evidence="4 5" key="1">
    <citation type="journal article" date="2016" name="DNA Res.">
        <title>The draft genome of MD-2 pineapple using hybrid error correction of long reads.</title>
        <authorList>
            <person name="Redwan R.M."/>
            <person name="Saidin A."/>
            <person name="Kumar S.V."/>
        </authorList>
    </citation>
    <scope>NUCLEOTIDE SEQUENCE [LARGE SCALE GENOMIC DNA]</scope>
    <source>
        <strain evidence="5">cv. MD2</strain>
        <tissue evidence="4">Leaf</tissue>
    </source>
</reference>
<dbReference type="Pfam" id="PF20431">
    <property type="entry name" value="E_motif"/>
    <property type="match status" value="1"/>
</dbReference>
<dbReference type="InterPro" id="IPR046960">
    <property type="entry name" value="PPR_At4g14850-like_plant"/>
</dbReference>
<dbReference type="InterPro" id="IPR002885">
    <property type="entry name" value="PPR_rpt"/>
</dbReference>
<evidence type="ECO:0000256" key="3">
    <source>
        <dbReference type="PROSITE-ProRule" id="PRU00708"/>
    </source>
</evidence>
<protein>
    <submittedName>
        <fullName evidence="4">Pentatricopeptide repeat-containing protein</fullName>
    </submittedName>
</protein>
<sequence>MVGSLAFNQIPQFLAPSNCITEPSEHKLLEQASSSSLLPFLRQLSSIEEFKKVHAQYIKLGLDRIPRHAGDLLLACTISDWGSMDYALSIFLTLDEPGTFDFNTLIRGYVKHHEPEAALIMYKEMQERSVAPDNFTFPFALKACAVLPAIREGTQIHGHVAKLGFECDVFVQNSLINLYGKCGEIELASKVFDQLGSYRTVASWSALLAALTRMSFWGECLTLFATMTNEERLRADESSMVSALSSCTHLGAYDLGRSIHCSLLRNTTGLNIIMQTSLIDMYAKCGFLEKGIKIYEKMPEKNAWAYSAIISGLAIYGEGKRALQVFESMLKEGHKPDEAIYVGVLSSCSHAGLLEEGLHCFDRMRFEHRITPNSQHYGCMVDLMARAGKLEEAYKLIMSMPMGPTDTAWRSLLSACKIHGNLELAECACRNLMQLDAQNSGDFIILADMYAKEKRWDDAARIRTEIANKELTQIPGCSAVEDKSHPQSEEVNEMLYQMEWQLRFERYTPDTSEVFNDVDGEEKKRMPYLHSIDFGDFWAGDCRQGPEPLPLLQERGMHLWRVLRWLSATEKEKQKQRLKQMSNAATTDVVIAADEPSPVLATSGLHFSPAIFPLRTSELNVMEEKGGIEASTSGEQNKLAR</sequence>
<evidence type="ECO:0000256" key="2">
    <source>
        <dbReference type="ARBA" id="ARBA00022946"/>
    </source>
</evidence>
<dbReference type="PANTHER" id="PTHR47926">
    <property type="entry name" value="PENTATRICOPEPTIDE REPEAT-CONTAINING PROTEIN"/>
    <property type="match status" value="1"/>
</dbReference>
<dbReference type="InterPro" id="IPR011990">
    <property type="entry name" value="TPR-like_helical_dom_sf"/>
</dbReference>
<dbReference type="FunFam" id="1.25.40.10:FF:000184">
    <property type="entry name" value="Pentatricopeptide repeat-containing protein, chloroplastic"/>
    <property type="match status" value="1"/>
</dbReference>
<dbReference type="AlphaFoldDB" id="A0A199W4S3"/>